<dbReference type="AlphaFoldDB" id="A0A837GFB5"/>
<name>A0A837GFB5_9VIBR</name>
<evidence type="ECO:0000256" key="2">
    <source>
        <dbReference type="ARBA" id="ARBA00022448"/>
    </source>
</evidence>
<dbReference type="GO" id="GO:0055085">
    <property type="term" value="P:transmembrane transport"/>
    <property type="evidence" value="ECO:0007669"/>
    <property type="project" value="InterPro"/>
</dbReference>
<dbReference type="Gene3D" id="1.10.3720.10">
    <property type="entry name" value="MetI-like"/>
    <property type="match status" value="2"/>
</dbReference>
<dbReference type="InterPro" id="IPR035906">
    <property type="entry name" value="MetI-like_sf"/>
</dbReference>
<reference evidence="7" key="1">
    <citation type="journal article" date="2015" name="BMC Genomics">
        <title>Genome mining reveals unlocked bioactive potential of marine Gram-negative bacteria.</title>
        <authorList>
            <person name="Machado H."/>
            <person name="Sonnenschein E.C."/>
            <person name="Melchiorsen J."/>
            <person name="Gram L."/>
        </authorList>
    </citation>
    <scope>NUCLEOTIDE SEQUENCE</scope>
    <source>
        <strain evidence="7">S2052</strain>
    </source>
</reference>
<keyword evidence="2" id="KW-0813">Transport</keyword>
<organism evidence="7">
    <name type="scientific">Vibrio coralliilyticus</name>
    <dbReference type="NCBI Taxonomy" id="190893"/>
    <lineage>
        <taxon>Bacteria</taxon>
        <taxon>Pseudomonadati</taxon>
        <taxon>Pseudomonadota</taxon>
        <taxon>Gammaproteobacteria</taxon>
        <taxon>Vibrionales</taxon>
        <taxon>Vibrionaceae</taxon>
        <taxon>Vibrio</taxon>
    </lineage>
</organism>
<dbReference type="GO" id="GO:0005886">
    <property type="term" value="C:plasma membrane"/>
    <property type="evidence" value="ECO:0007669"/>
    <property type="project" value="UniProtKB-SubCell"/>
</dbReference>
<gene>
    <name evidence="7" type="ORF">TW71_02590</name>
</gene>
<dbReference type="CDD" id="cd06261">
    <property type="entry name" value="TM_PBP2"/>
    <property type="match status" value="1"/>
</dbReference>
<evidence type="ECO:0000256" key="4">
    <source>
        <dbReference type="ARBA" id="ARBA00022692"/>
    </source>
</evidence>
<evidence type="ECO:0000256" key="5">
    <source>
        <dbReference type="ARBA" id="ARBA00022989"/>
    </source>
</evidence>
<dbReference type="SUPFAM" id="SSF161098">
    <property type="entry name" value="MetI-like"/>
    <property type="match status" value="2"/>
</dbReference>
<dbReference type="InterPro" id="IPR000515">
    <property type="entry name" value="MetI-like"/>
</dbReference>
<evidence type="ECO:0000256" key="6">
    <source>
        <dbReference type="ARBA" id="ARBA00023136"/>
    </source>
</evidence>
<dbReference type="PROSITE" id="PS50928">
    <property type="entry name" value="ABC_TM1"/>
    <property type="match status" value="2"/>
</dbReference>
<keyword evidence="4" id="KW-0812">Transmembrane</keyword>
<accession>A0A837GFB5</accession>
<evidence type="ECO:0000256" key="1">
    <source>
        <dbReference type="ARBA" id="ARBA00004651"/>
    </source>
</evidence>
<keyword evidence="5" id="KW-1133">Transmembrane helix</keyword>
<protein>
    <submittedName>
        <fullName evidence="7">Thiamine ABC transporter permease</fullName>
    </submittedName>
</protein>
<evidence type="ECO:0000256" key="3">
    <source>
        <dbReference type="ARBA" id="ARBA00022475"/>
    </source>
</evidence>
<comment type="caution">
    <text evidence="7">The sequence shown here is derived from an EMBL/GenBank/DDBJ whole genome shotgun (WGS) entry which is preliminary data.</text>
</comment>
<evidence type="ECO:0000313" key="7">
    <source>
        <dbReference type="EMBL" id="KJY77931.1"/>
    </source>
</evidence>
<keyword evidence="3" id="KW-1003">Cell membrane</keyword>
<sequence length="569" mass="63845">MLRAAYIVLILLCIAPTIPGLVGVLLSSFGYVPPVGLFDFSLSSYQQFFEWPGIEHSIGLTLFSSITSTYLSCLICFAILQSLWLDRHWRKVEALLSPLLAMPHVAFAIGFAFLFAPTGMVARLLAQTLGIDVDTHDATWLVHDPYALGLALALSFKEVPFLLLMSIPVLQQIKIDKLYQVSTSLGYSPAQMWWKAVFPLWLVRMRFALFAVMAYGVSVVDLSLILGPTNPPTLAVLVWQWFNDPDLSLIPRAASGAVMLFVLASLLLVLIVLVEKLLVGHFGQWQYSGRRGFSLPGKTLFTFSAILAGIMFPLMLIWSFAHRWRFPDLIPTRYSDRFWINEWLNILPTINQSLIIAAVTACFALILGVVAQESRIRFRLHLPGYVIALPMLIPQLSILFGIQITTLYLSGDAYYIWVIWSHVFFAFPFVYLALDGPWRSYDNNYTRAALSLGKTPLFVFFHIKVKLLLPAILYAWAVGASVSLAQYLPTLMLGGGRIATVTTEAVALSSGFDRRVTAIYAIWQAILPFVFFVSAILIGRFALRQPDYQKQTNKDALKHDTVSRKPRHP</sequence>
<dbReference type="EMBL" id="JXXR01000001">
    <property type="protein sequence ID" value="KJY77931.1"/>
    <property type="molecule type" value="Genomic_DNA"/>
</dbReference>
<comment type="subcellular location">
    <subcellularLocation>
        <location evidence="1">Cell membrane</location>
        <topology evidence="1">Multi-pass membrane protein</topology>
    </subcellularLocation>
</comment>
<proteinExistence type="predicted"/>
<dbReference type="RefSeq" id="WP_045984883.1">
    <property type="nucleotide sequence ID" value="NZ_CP063051.1"/>
</dbReference>
<keyword evidence="6" id="KW-0472">Membrane</keyword>
<dbReference type="PANTHER" id="PTHR30183">
    <property type="entry name" value="MOLYBDENUM TRANSPORT SYSTEM PERMEASE PROTEIN MODB"/>
    <property type="match status" value="1"/>
</dbReference>
<dbReference type="PANTHER" id="PTHR30183:SF6">
    <property type="entry name" value="INNER MEMBRANE ABC TRANSPORTER PERMEASE PROTEIN YNJC"/>
    <property type="match status" value="1"/>
</dbReference>